<dbReference type="Proteomes" id="UP000735302">
    <property type="component" value="Unassembled WGS sequence"/>
</dbReference>
<dbReference type="InterPro" id="IPR008155">
    <property type="entry name" value="Amyloid_glyco"/>
</dbReference>
<dbReference type="PRINTS" id="PR00203">
    <property type="entry name" value="AMYLOIDA4"/>
</dbReference>
<keyword evidence="10" id="KW-1185">Reference proteome</keyword>
<dbReference type="EMBL" id="BLXT01002452">
    <property type="protein sequence ID" value="GFN94385.1"/>
    <property type="molecule type" value="Genomic_DNA"/>
</dbReference>
<comment type="subcellular location">
    <subcellularLocation>
        <location evidence="1">Membrane</location>
        <topology evidence="1">Single-pass type I membrane protein</topology>
    </subcellularLocation>
</comment>
<comment type="similarity">
    <text evidence="5">Belongs to the APP family.</text>
</comment>
<evidence type="ECO:0000256" key="3">
    <source>
        <dbReference type="ARBA" id="ARBA00022989"/>
    </source>
</evidence>
<dbReference type="PROSITE" id="PS51870">
    <property type="entry name" value="APP_E2"/>
    <property type="match status" value="1"/>
</dbReference>
<dbReference type="Gene3D" id="2.30.29.30">
    <property type="entry name" value="Pleckstrin-homology domain (PH domain)/Phosphotyrosine-binding domain (PTB)"/>
    <property type="match status" value="1"/>
</dbReference>
<evidence type="ECO:0000256" key="5">
    <source>
        <dbReference type="PROSITE-ProRule" id="PRU01218"/>
    </source>
</evidence>
<feature type="compositionally biased region" description="Basic and acidic residues" evidence="6">
    <location>
        <begin position="75"/>
        <end position="92"/>
    </location>
</feature>
<reference evidence="9 10" key="1">
    <citation type="journal article" date="2021" name="Elife">
        <title>Chloroplast acquisition without the gene transfer in kleptoplastic sea slugs, Plakobranchus ocellatus.</title>
        <authorList>
            <person name="Maeda T."/>
            <person name="Takahashi S."/>
            <person name="Yoshida T."/>
            <person name="Shimamura S."/>
            <person name="Takaki Y."/>
            <person name="Nagai Y."/>
            <person name="Toyoda A."/>
            <person name="Suzuki Y."/>
            <person name="Arimoto A."/>
            <person name="Ishii H."/>
            <person name="Satoh N."/>
            <person name="Nishiyama T."/>
            <person name="Hasebe M."/>
            <person name="Maruyama T."/>
            <person name="Minagawa J."/>
            <person name="Obokata J."/>
            <person name="Shigenobu S."/>
        </authorList>
    </citation>
    <scope>NUCLEOTIDE SEQUENCE [LARGE SCALE GENOMIC DNA]</scope>
</reference>
<dbReference type="GO" id="GO:0008201">
    <property type="term" value="F:heparin binding"/>
    <property type="evidence" value="ECO:0007669"/>
    <property type="project" value="UniProtKB-UniRule"/>
</dbReference>
<feature type="domain" description="E2" evidence="8">
    <location>
        <begin position="114"/>
        <end position="317"/>
    </location>
</feature>
<evidence type="ECO:0000256" key="1">
    <source>
        <dbReference type="ARBA" id="ARBA00004479"/>
    </source>
</evidence>
<dbReference type="Gene3D" id="1.20.120.770">
    <property type="entry name" value="Amyloid precursor protein, E2 domain"/>
    <property type="match status" value="1"/>
</dbReference>
<dbReference type="InterPro" id="IPR011993">
    <property type="entry name" value="PH-like_dom_sf"/>
</dbReference>
<dbReference type="PANTHER" id="PTHR23103:SF15">
    <property type="entry name" value="AMYLOID-BETA-LIKE PROTEIN"/>
    <property type="match status" value="1"/>
</dbReference>
<dbReference type="InterPro" id="IPR019543">
    <property type="entry name" value="APP_amyloid_C"/>
</dbReference>
<feature type="region of interest" description="Disordered" evidence="6">
    <location>
        <begin position="343"/>
        <end position="412"/>
    </location>
</feature>
<organism evidence="9 10">
    <name type="scientific">Plakobranchus ocellatus</name>
    <dbReference type="NCBI Taxonomy" id="259542"/>
    <lineage>
        <taxon>Eukaryota</taxon>
        <taxon>Metazoa</taxon>
        <taxon>Spiralia</taxon>
        <taxon>Lophotrochozoa</taxon>
        <taxon>Mollusca</taxon>
        <taxon>Gastropoda</taxon>
        <taxon>Heterobranchia</taxon>
        <taxon>Euthyneura</taxon>
        <taxon>Panpulmonata</taxon>
        <taxon>Sacoglossa</taxon>
        <taxon>Placobranchoidea</taxon>
        <taxon>Plakobranchidae</taxon>
        <taxon>Plakobranchus</taxon>
    </lineage>
</organism>
<dbReference type="Pfam" id="PF12925">
    <property type="entry name" value="APP_E2"/>
    <property type="match status" value="1"/>
</dbReference>
<dbReference type="GO" id="GO:0016020">
    <property type="term" value="C:membrane"/>
    <property type="evidence" value="ECO:0007669"/>
    <property type="project" value="UniProtKB-SubCell"/>
</dbReference>
<accession>A0AAV3Z521</accession>
<feature type="compositionally biased region" description="Low complexity" evidence="6">
    <location>
        <begin position="348"/>
        <end position="399"/>
    </location>
</feature>
<comment type="caution">
    <text evidence="9">The sequence shown here is derived from an EMBL/GenBank/DDBJ whole genome shotgun (WGS) entry which is preliminary data.</text>
</comment>
<feature type="transmembrane region" description="Helical" evidence="7">
    <location>
        <begin position="448"/>
        <end position="469"/>
    </location>
</feature>
<feature type="region of interest" description="Disordered" evidence="6">
    <location>
        <begin position="62"/>
        <end position="111"/>
    </location>
</feature>
<keyword evidence="4 7" id="KW-0472">Membrane</keyword>
<proteinExistence type="inferred from homology"/>
<evidence type="ECO:0000256" key="2">
    <source>
        <dbReference type="ARBA" id="ARBA00022692"/>
    </source>
</evidence>
<dbReference type="PANTHER" id="PTHR23103">
    <property type="entry name" value="ALZHEIMER'S DISEASE BETA-AMYLOID RELATED"/>
    <property type="match status" value="1"/>
</dbReference>
<evidence type="ECO:0000313" key="9">
    <source>
        <dbReference type="EMBL" id="GFN94385.1"/>
    </source>
</evidence>
<evidence type="ECO:0000256" key="6">
    <source>
        <dbReference type="SAM" id="MobiDB-lite"/>
    </source>
</evidence>
<evidence type="ECO:0000256" key="4">
    <source>
        <dbReference type="ARBA" id="ARBA00023136"/>
    </source>
</evidence>
<evidence type="ECO:0000259" key="8">
    <source>
        <dbReference type="PROSITE" id="PS51870"/>
    </source>
</evidence>
<dbReference type="InterPro" id="IPR024329">
    <property type="entry name" value="Amyloid_glyco_E2_domain"/>
</dbReference>
<sequence>MDHGKNLPTAIQLRFPQTKQKSVICCRGGGGVNRNRDRTLQTRNLHFCTSFLPISDHKILSSRAPRPLGGLTEIPKYHPPQEDDKPDSWDRSDDQDESTTSSSSSESDDLNEDEIDLYEAYLRDQPFPLKYDNEHKKFLAAKAWMKKTQQRKMTSLLQDWQEAREHVDQVRKTDPPAADRLSKEITERFQNLYSVYEKEHNDEREQLVALHLQRVQGILNERKRETMDDYLSALDEGDEEEIVWALHAYIKAEEKDRIHTVNHYEHVRYTSAREAKRIHPFIVNHLRLTEQRIDQALEMLTRYPDIEAHIRPEIEEFMKQFNAIAKSIREVVLPVPQVDESVEDVDEAVTSSFSESAESSNSESDYSDSASSDDSAFSSSSSKSFDSDSAGSDSILPDSNGDDDDDVREDEHDYEKNHIFARRMQDTHKIRQGLHHKSVSSGHMGSTIGFALGGVSLFVIVVVAAVMVIRRRNNVQFVSHSYVEVDPSASPEDRHVANMQMNGYENPTYMYFEQQPQNNPKA</sequence>
<dbReference type="AlphaFoldDB" id="A0AAV3Z521"/>
<dbReference type="SUPFAM" id="SSF109843">
    <property type="entry name" value="CAPPD, an extracellular domain of amyloid beta A4 protein"/>
    <property type="match status" value="1"/>
</dbReference>
<protein>
    <submittedName>
        <fullName evidence="9">Beta-amyloid protein</fullName>
    </submittedName>
</protein>
<dbReference type="GO" id="GO:0007409">
    <property type="term" value="P:axonogenesis"/>
    <property type="evidence" value="ECO:0007669"/>
    <property type="project" value="TreeGrafter"/>
</dbReference>
<keyword evidence="3 7" id="KW-1133">Transmembrane helix</keyword>
<dbReference type="Pfam" id="PF10515">
    <property type="entry name" value="APP_amyloid"/>
    <property type="match status" value="1"/>
</dbReference>
<keyword evidence="2 7" id="KW-0812">Transmembrane</keyword>
<name>A0AAV3Z521_9GAST</name>
<evidence type="ECO:0000256" key="7">
    <source>
        <dbReference type="SAM" id="Phobius"/>
    </source>
</evidence>
<dbReference type="InterPro" id="IPR036176">
    <property type="entry name" value="E2_sf"/>
</dbReference>
<evidence type="ECO:0000313" key="10">
    <source>
        <dbReference type="Proteomes" id="UP000735302"/>
    </source>
</evidence>
<dbReference type="GO" id="GO:0007417">
    <property type="term" value="P:central nervous system development"/>
    <property type="evidence" value="ECO:0007669"/>
    <property type="project" value="TreeGrafter"/>
</dbReference>
<gene>
    <name evidence="9" type="ORF">PoB_002089100</name>
</gene>